<gene>
    <name evidence="2" type="ORF">METZ01_LOCUS401160</name>
</gene>
<dbReference type="EMBL" id="UINC01153533">
    <property type="protein sequence ID" value="SVD48306.1"/>
    <property type="molecule type" value="Genomic_DNA"/>
</dbReference>
<evidence type="ECO:0000256" key="1">
    <source>
        <dbReference type="SAM" id="MobiDB-lite"/>
    </source>
</evidence>
<feature type="compositionally biased region" description="Pro residues" evidence="1">
    <location>
        <begin position="131"/>
        <end position="149"/>
    </location>
</feature>
<sequence length="283" mass="31388">PPDLPDAFPRKQSRNQPRTARRRSTAHRLPRLPWQAALRRPGRLHAPPHPGTCRPGPPRRGPVRPAVPGPRRPGPVGRVAQPRPLQRPLSDAKGPLLGVQERVGRRRGDVVQHRELLGAHGIQHARLGPPTEAPPGLRPGPRQPVPRLGPAPDAGAPRDACPRHHPPSHHDRQEARDRTCPHPLGGDRQAPLVLVHEDADPGGEADAPGHDGLRVVPIRHHRRPQGPRRPDTRRTRRRRPRPVPTRRGHHPDPGPHRHDRQRRRGHEGPPVPTRGGRQAPHGT</sequence>
<feature type="non-terminal residue" evidence="2">
    <location>
        <position position="1"/>
    </location>
</feature>
<feature type="compositionally biased region" description="Low complexity" evidence="1">
    <location>
        <begin position="74"/>
        <end position="84"/>
    </location>
</feature>
<evidence type="ECO:0000313" key="2">
    <source>
        <dbReference type="EMBL" id="SVD48306.1"/>
    </source>
</evidence>
<reference evidence="2" key="1">
    <citation type="submission" date="2018-05" db="EMBL/GenBank/DDBJ databases">
        <authorList>
            <person name="Lanie J.A."/>
            <person name="Ng W.-L."/>
            <person name="Kazmierczak K.M."/>
            <person name="Andrzejewski T.M."/>
            <person name="Davidsen T.M."/>
            <person name="Wayne K.J."/>
            <person name="Tettelin H."/>
            <person name="Glass J.I."/>
            <person name="Rusch D."/>
            <person name="Podicherti R."/>
            <person name="Tsui H.-C.T."/>
            <person name="Winkler M.E."/>
        </authorList>
    </citation>
    <scope>NUCLEOTIDE SEQUENCE</scope>
</reference>
<proteinExistence type="predicted"/>
<feature type="compositionally biased region" description="Basic and acidic residues" evidence="1">
    <location>
        <begin position="168"/>
        <end position="180"/>
    </location>
</feature>
<feature type="region of interest" description="Disordered" evidence="1">
    <location>
        <begin position="1"/>
        <end position="283"/>
    </location>
</feature>
<name>A0A382VP08_9ZZZZ</name>
<feature type="compositionally biased region" description="Low complexity" evidence="1">
    <location>
        <begin position="150"/>
        <end position="159"/>
    </location>
</feature>
<feature type="compositionally biased region" description="Pro residues" evidence="1">
    <location>
        <begin position="47"/>
        <end position="73"/>
    </location>
</feature>
<protein>
    <submittedName>
        <fullName evidence="2">Uncharacterized protein</fullName>
    </submittedName>
</protein>
<organism evidence="2">
    <name type="scientific">marine metagenome</name>
    <dbReference type="NCBI Taxonomy" id="408172"/>
    <lineage>
        <taxon>unclassified sequences</taxon>
        <taxon>metagenomes</taxon>
        <taxon>ecological metagenomes</taxon>
    </lineage>
</organism>
<feature type="compositionally biased region" description="Basic residues" evidence="1">
    <location>
        <begin position="19"/>
        <end position="30"/>
    </location>
</feature>
<feature type="compositionally biased region" description="Basic residues" evidence="1">
    <location>
        <begin position="217"/>
        <end position="226"/>
    </location>
</feature>
<feature type="non-terminal residue" evidence="2">
    <location>
        <position position="283"/>
    </location>
</feature>
<accession>A0A382VP08</accession>
<feature type="compositionally biased region" description="Basic residues" evidence="1">
    <location>
        <begin position="234"/>
        <end position="249"/>
    </location>
</feature>
<feature type="compositionally biased region" description="Basic and acidic residues" evidence="1">
    <location>
        <begin position="102"/>
        <end position="117"/>
    </location>
</feature>
<dbReference type="AlphaFoldDB" id="A0A382VP08"/>